<proteinExistence type="predicted"/>
<gene>
    <name evidence="1" type="ORF">M419DRAFT_133505</name>
</gene>
<name>A0A024RZL5_HYPJR</name>
<evidence type="ECO:0000313" key="1">
    <source>
        <dbReference type="EMBL" id="ETR98538.1"/>
    </source>
</evidence>
<dbReference type="HOGENOM" id="CLU_2352255_0_0_1"/>
<dbReference type="OrthoDB" id="4898648at2759"/>
<protein>
    <submittedName>
        <fullName evidence="1">Uncharacterized protein</fullName>
    </submittedName>
</protein>
<accession>A0A024RZL5</accession>
<dbReference type="EMBL" id="KI911162">
    <property type="protein sequence ID" value="ETR98538.1"/>
    <property type="molecule type" value="Genomic_DNA"/>
</dbReference>
<sequence>MTCSTAGVKRSRIGTAMLSSAGGASSAVDAIGATSVSRHAAENIVASLTTLSPPQEDDATDPAAKVLQNEVDIEDVDSTSLQKREKNIWIVVRAFTPA</sequence>
<reference evidence="2" key="1">
    <citation type="journal article" date="2013" name="Ind. Biotechnol.">
        <title>Comparative genomics analysis of Trichoderma reesei strains.</title>
        <authorList>
            <person name="Koike H."/>
            <person name="Aerts A."/>
            <person name="LaButti K."/>
            <person name="Grigoriev I.V."/>
            <person name="Baker S.E."/>
        </authorList>
    </citation>
    <scope>NUCLEOTIDE SEQUENCE [LARGE SCALE GENOMIC DNA]</scope>
    <source>
        <strain evidence="2">ATCC 56765 / BCRC 32924 / NRRL 11460 / Rut C-30</strain>
    </source>
</reference>
<evidence type="ECO:0000313" key="2">
    <source>
        <dbReference type="Proteomes" id="UP000024376"/>
    </source>
</evidence>
<dbReference type="Proteomes" id="UP000024376">
    <property type="component" value="Unassembled WGS sequence"/>
</dbReference>
<dbReference type="AlphaFoldDB" id="A0A024RZL5"/>
<dbReference type="KEGG" id="trr:M419DRAFT_133505"/>
<organism evidence="1 2">
    <name type="scientific">Hypocrea jecorina (strain ATCC 56765 / BCRC 32924 / NRRL 11460 / Rut C-30)</name>
    <name type="common">Trichoderma reesei</name>
    <dbReference type="NCBI Taxonomy" id="1344414"/>
    <lineage>
        <taxon>Eukaryota</taxon>
        <taxon>Fungi</taxon>
        <taxon>Dikarya</taxon>
        <taxon>Ascomycota</taxon>
        <taxon>Pezizomycotina</taxon>
        <taxon>Sordariomycetes</taxon>
        <taxon>Hypocreomycetidae</taxon>
        <taxon>Hypocreales</taxon>
        <taxon>Hypocreaceae</taxon>
        <taxon>Trichoderma</taxon>
    </lineage>
</organism>